<dbReference type="AlphaFoldDB" id="A0A8U0IIN7"/>
<dbReference type="RefSeq" id="WP_248655367.1">
    <property type="nucleotide sequence ID" value="NZ_CP096658.1"/>
</dbReference>
<evidence type="ECO:0000313" key="3">
    <source>
        <dbReference type="Proteomes" id="UP000830434"/>
    </source>
</evidence>
<dbReference type="InterPro" id="IPR036236">
    <property type="entry name" value="Znf_C2H2_sf"/>
</dbReference>
<feature type="domain" description="C2H2-type" evidence="1">
    <location>
        <begin position="7"/>
        <end position="33"/>
    </location>
</feature>
<dbReference type="Proteomes" id="UP000830434">
    <property type="component" value="Chromosome"/>
</dbReference>
<dbReference type="PROSITE" id="PS50157">
    <property type="entry name" value="ZINC_FINGER_C2H2_2"/>
    <property type="match status" value="1"/>
</dbReference>
<evidence type="ECO:0000259" key="1">
    <source>
        <dbReference type="PROSITE" id="PS50157"/>
    </source>
</evidence>
<evidence type="ECO:0000313" key="2">
    <source>
        <dbReference type="EMBL" id="UPW00960.1"/>
    </source>
</evidence>
<dbReference type="KEGG" id="haxz:M0R88_02395"/>
<dbReference type="InterPro" id="IPR013087">
    <property type="entry name" value="Znf_C2H2_type"/>
</dbReference>
<dbReference type="Gene3D" id="3.30.160.60">
    <property type="entry name" value="Classic Zinc Finger"/>
    <property type="match status" value="1"/>
</dbReference>
<proteinExistence type="predicted"/>
<gene>
    <name evidence="2" type="ORF">M0R88_02395</name>
</gene>
<dbReference type="EMBL" id="CP096658">
    <property type="protein sequence ID" value="UPW00960.1"/>
    <property type="molecule type" value="Genomic_DNA"/>
</dbReference>
<reference evidence="2" key="1">
    <citation type="submission" date="2022-04" db="EMBL/GenBank/DDBJ databases">
        <title>Diverse halophilic archaea isolated from saline environments.</title>
        <authorList>
            <person name="Cui H.-L."/>
        </authorList>
    </citation>
    <scope>NUCLEOTIDE SEQUENCE</scope>
    <source>
        <strain evidence="2">XZYJT40</strain>
    </source>
</reference>
<name>A0A8U0IIN7_9EURY</name>
<dbReference type="SUPFAM" id="SSF57667">
    <property type="entry name" value="beta-beta-alpha zinc fingers"/>
    <property type="match status" value="1"/>
</dbReference>
<accession>A0A8U0IIN7</accession>
<organism evidence="2 3">
    <name type="scientific">Halorussus gelatinilyticus</name>
    <dbReference type="NCBI Taxonomy" id="2937524"/>
    <lineage>
        <taxon>Archaea</taxon>
        <taxon>Methanobacteriati</taxon>
        <taxon>Methanobacteriota</taxon>
        <taxon>Stenosarchaea group</taxon>
        <taxon>Halobacteria</taxon>
        <taxon>Halobacteriales</taxon>
        <taxon>Haladaptataceae</taxon>
        <taxon>Halorussus</taxon>
    </lineage>
</organism>
<protein>
    <submittedName>
        <fullName evidence="2">C2H2-type zinc finger protein</fullName>
    </submittedName>
</protein>
<keyword evidence="3" id="KW-1185">Reference proteome</keyword>
<dbReference type="GeneID" id="72188668"/>
<sequence>MDEQKRYVCEACGESFDSQEELRRHVYAVGLVE</sequence>